<dbReference type="RefSeq" id="WP_140193296.1">
    <property type="nucleotide sequence ID" value="NZ_CP065915.1"/>
</dbReference>
<protein>
    <recommendedName>
        <fullName evidence="3">DUF2946 domain-containing protein</fullName>
    </recommendedName>
</protein>
<dbReference type="Proteomes" id="UP000314011">
    <property type="component" value="Unassembled WGS sequence"/>
</dbReference>
<dbReference type="AlphaFoldDB" id="A0A5C5GGF4"/>
<gene>
    <name evidence="1" type="ORF">FHY64_04870</name>
</gene>
<proteinExistence type="predicted"/>
<name>A0A5C5GGF4_9RHOB</name>
<dbReference type="InterPro" id="IPR021333">
    <property type="entry name" value="DUF2946"/>
</dbReference>
<reference evidence="1 2" key="1">
    <citation type="submission" date="2019-06" db="EMBL/GenBank/DDBJ databases">
        <title>Genome of new Rhodobacteraceae sp. SM1903.</title>
        <authorList>
            <person name="Ren X."/>
        </authorList>
    </citation>
    <scope>NUCLEOTIDE SEQUENCE [LARGE SCALE GENOMIC DNA]</scope>
    <source>
        <strain evidence="1 2">SM1903</strain>
    </source>
</reference>
<organism evidence="1 2">
    <name type="scientific">Pelagovum pacificum</name>
    <dbReference type="NCBI Taxonomy" id="2588711"/>
    <lineage>
        <taxon>Bacteria</taxon>
        <taxon>Pseudomonadati</taxon>
        <taxon>Pseudomonadota</taxon>
        <taxon>Alphaproteobacteria</taxon>
        <taxon>Rhodobacterales</taxon>
        <taxon>Paracoccaceae</taxon>
        <taxon>Pelagovum</taxon>
    </lineage>
</organism>
<dbReference type="OrthoDB" id="7876907at2"/>
<keyword evidence="2" id="KW-1185">Reference proteome</keyword>
<evidence type="ECO:0000313" key="2">
    <source>
        <dbReference type="Proteomes" id="UP000314011"/>
    </source>
</evidence>
<dbReference type="Pfam" id="PF11162">
    <property type="entry name" value="DUF2946"/>
    <property type="match status" value="1"/>
</dbReference>
<evidence type="ECO:0008006" key="3">
    <source>
        <dbReference type="Google" id="ProtNLM"/>
    </source>
</evidence>
<dbReference type="EMBL" id="VFFF01000001">
    <property type="protein sequence ID" value="TNY32616.1"/>
    <property type="molecule type" value="Genomic_DNA"/>
</dbReference>
<sequence>MHKHETSARKRPGFARGLLRLLVCLPLLLIALLPPGTMPAVAADGSVYITICTGDGPILAVRKADGEIQPVDEVEPGHDSGSSGPCDWAVHSGPLAIAGENASLTFVAIDGRLDPLQLPAAAVLLADVLGPQARGPPDFS</sequence>
<accession>A0A5C5GGF4</accession>
<evidence type="ECO:0000313" key="1">
    <source>
        <dbReference type="EMBL" id="TNY32616.1"/>
    </source>
</evidence>
<comment type="caution">
    <text evidence="1">The sequence shown here is derived from an EMBL/GenBank/DDBJ whole genome shotgun (WGS) entry which is preliminary data.</text>
</comment>